<dbReference type="EMBL" id="CAJJDP010000095">
    <property type="protein sequence ID" value="CAD8189819.1"/>
    <property type="molecule type" value="Genomic_DNA"/>
</dbReference>
<dbReference type="Proteomes" id="UP000683925">
    <property type="component" value="Unassembled WGS sequence"/>
</dbReference>
<dbReference type="AlphaFoldDB" id="A0A8S1WNM2"/>
<accession>A0A8S1WNM2</accession>
<reference evidence="1" key="1">
    <citation type="submission" date="2021-01" db="EMBL/GenBank/DDBJ databases">
        <authorList>
            <consortium name="Genoscope - CEA"/>
            <person name="William W."/>
        </authorList>
    </citation>
    <scope>NUCLEOTIDE SEQUENCE</scope>
</reference>
<gene>
    <name evidence="1" type="ORF">POCTA_138.1.T0960011</name>
</gene>
<keyword evidence="2" id="KW-1185">Reference proteome</keyword>
<organism evidence="1 2">
    <name type="scientific">Paramecium octaurelia</name>
    <dbReference type="NCBI Taxonomy" id="43137"/>
    <lineage>
        <taxon>Eukaryota</taxon>
        <taxon>Sar</taxon>
        <taxon>Alveolata</taxon>
        <taxon>Ciliophora</taxon>
        <taxon>Intramacronucleata</taxon>
        <taxon>Oligohymenophorea</taxon>
        <taxon>Peniculida</taxon>
        <taxon>Parameciidae</taxon>
        <taxon>Paramecium</taxon>
    </lineage>
</organism>
<evidence type="ECO:0000313" key="2">
    <source>
        <dbReference type="Proteomes" id="UP000683925"/>
    </source>
</evidence>
<evidence type="ECO:0000313" key="1">
    <source>
        <dbReference type="EMBL" id="CAD8189819.1"/>
    </source>
</evidence>
<sequence>MGNQCKGTEENEIKIFQSSQALIGFVCDTIKYFMALKQYSQDQKEVQLLLNFAQQINLSQQAQVLENDHFTSLKKVKSGKKWNQEQFFDRINQLGSINMQESIQILNQFNLNLLQFQDLYNSLNNLEVSLFQKSQQQNQVDLFQVLRNKQISEQNTEIIGAKLLYQMFIRISNKKFIIFQLIDYWITTIKSNNLKLIIGLASVIICEIYNSIKEIIIPKRIFEIVIIWMVQVIVFNLFDSTKEINKKEHLLDFIFYYKCPIEKMMILYAQQKVLNMQYVMFNADADDVADNIDRLLRQYPRAGLLKHQIKLIEEYVKEEWFFSLYHIVRTWGVIAQRF</sequence>
<dbReference type="OMA" id="MFIRISN"/>
<protein>
    <submittedName>
        <fullName evidence="1">Uncharacterized protein</fullName>
    </submittedName>
</protein>
<dbReference type="OrthoDB" id="304961at2759"/>
<proteinExistence type="predicted"/>
<name>A0A8S1WNM2_PAROT</name>
<comment type="caution">
    <text evidence="1">The sequence shown here is derived from an EMBL/GenBank/DDBJ whole genome shotgun (WGS) entry which is preliminary data.</text>
</comment>